<dbReference type="PANTHER" id="PTHR36308">
    <property type="entry name" value="DENTIN SIALOPHOSPHOPROTEIN-RELATED"/>
    <property type="match status" value="1"/>
</dbReference>
<feature type="domain" description="DUF7815" evidence="2">
    <location>
        <begin position="51"/>
        <end position="77"/>
    </location>
</feature>
<reference evidence="3" key="1">
    <citation type="submission" date="2019-08" db="EMBL/GenBank/DDBJ databases">
        <title>Reference gene set and small RNA set construction with multiple tissues from Davidia involucrata Baill.</title>
        <authorList>
            <person name="Yang H."/>
            <person name="Zhou C."/>
            <person name="Li G."/>
            <person name="Wang J."/>
            <person name="Gao P."/>
            <person name="Wang M."/>
            <person name="Wang R."/>
            <person name="Zhao Y."/>
        </authorList>
    </citation>
    <scope>NUCLEOTIDE SEQUENCE</scope>
    <source>
        <tissue evidence="3">Mixed with DoveR01_LX</tissue>
    </source>
</reference>
<feature type="compositionally biased region" description="Polar residues" evidence="1">
    <location>
        <begin position="334"/>
        <end position="363"/>
    </location>
</feature>
<name>A0A5B6YQ99_DAVIN</name>
<evidence type="ECO:0000259" key="2">
    <source>
        <dbReference type="Pfam" id="PF25122"/>
    </source>
</evidence>
<feature type="compositionally biased region" description="Polar residues" evidence="1">
    <location>
        <begin position="242"/>
        <end position="252"/>
    </location>
</feature>
<protein>
    <recommendedName>
        <fullName evidence="2">DUF7815 domain-containing protein</fullName>
    </recommendedName>
</protein>
<dbReference type="EMBL" id="GHES01003256">
    <property type="protein sequence ID" value="MPA33815.1"/>
    <property type="molecule type" value="Transcribed_RNA"/>
</dbReference>
<sequence>MAFEFPTDLIRQVQISLREDAGLSSYDPHDPTLPALPSLAESIAGFDPSPPYLRCKHCKGRLLRGVQSVICVYCGNQQSKDVPPEPIAFKSTFGYQWLLQSLDLDGSETIGPSVEESAFNRGQSSLKDDISLSDFLNLEIAWPAELEKRETSLTNKVPVQGKSSLNLTEVDLDSFFPESKRVTVSNASEEQSVINKQFENIEINAFAGQENLSLFRNAQPSETAVRSSEDKDGDPFSGWEANFQSADSGNQHESSKSFDPLIGSTFDLSGIMNSVIGPGKNLKDGKPTEDSASFSFTNNDLIQDDLGNNSNSMVSYQAEQFDATMKTKDDITADNLNNPSSSSVDRFQDGQWQTSSTNPPDTKTISEDDDSFDAWNDFTSSTSAQDSSKNLLKQSVYHIAVDDEQTSEINLFSSSSNFQQMDFGNISQPDLYSGSFSSQNGSAEVNNTQLEVPASNRMADAKIEVGGNVGQAAKDGDVFSGSIQSTDDAKTLLSQMHDLSFMLDSNLAVPSKKDGLASFSQD</sequence>
<accession>A0A5B6YQ99</accession>
<evidence type="ECO:0000313" key="3">
    <source>
        <dbReference type="EMBL" id="MPA33815.1"/>
    </source>
</evidence>
<dbReference type="InterPro" id="IPR056717">
    <property type="entry name" value="DUF7815"/>
</dbReference>
<evidence type="ECO:0000256" key="1">
    <source>
        <dbReference type="SAM" id="MobiDB-lite"/>
    </source>
</evidence>
<gene>
    <name evidence="3" type="ORF">Din_003256</name>
</gene>
<feature type="region of interest" description="Disordered" evidence="1">
    <location>
        <begin position="219"/>
        <end position="258"/>
    </location>
</feature>
<dbReference type="PANTHER" id="PTHR36308:SF1">
    <property type="entry name" value="DENTIN SIALOPHOSPHOPROTEIN-RELATED"/>
    <property type="match status" value="1"/>
</dbReference>
<dbReference type="AlphaFoldDB" id="A0A5B6YQ99"/>
<organism evidence="3">
    <name type="scientific">Davidia involucrata</name>
    <name type="common">Dove tree</name>
    <dbReference type="NCBI Taxonomy" id="16924"/>
    <lineage>
        <taxon>Eukaryota</taxon>
        <taxon>Viridiplantae</taxon>
        <taxon>Streptophyta</taxon>
        <taxon>Embryophyta</taxon>
        <taxon>Tracheophyta</taxon>
        <taxon>Spermatophyta</taxon>
        <taxon>Magnoliopsida</taxon>
        <taxon>eudicotyledons</taxon>
        <taxon>Gunneridae</taxon>
        <taxon>Pentapetalae</taxon>
        <taxon>asterids</taxon>
        <taxon>Cornales</taxon>
        <taxon>Nyssaceae</taxon>
        <taxon>Davidia</taxon>
    </lineage>
</organism>
<dbReference type="Pfam" id="PF25122">
    <property type="entry name" value="DUF7815"/>
    <property type="match status" value="1"/>
</dbReference>
<feature type="region of interest" description="Disordered" evidence="1">
    <location>
        <begin position="331"/>
        <end position="370"/>
    </location>
</feature>
<proteinExistence type="predicted"/>